<name>A0A921S5Z4_SORBI</name>
<dbReference type="Gene3D" id="3.40.50.720">
    <property type="entry name" value="NAD(P)-binding Rossmann-like Domain"/>
    <property type="match status" value="1"/>
</dbReference>
<organism evidence="1 2">
    <name type="scientific">Sorghum bicolor</name>
    <name type="common">Sorghum</name>
    <name type="synonym">Sorghum vulgare</name>
    <dbReference type="NCBI Taxonomy" id="4558"/>
    <lineage>
        <taxon>Eukaryota</taxon>
        <taxon>Viridiplantae</taxon>
        <taxon>Streptophyta</taxon>
        <taxon>Embryophyta</taxon>
        <taxon>Tracheophyta</taxon>
        <taxon>Spermatophyta</taxon>
        <taxon>Magnoliopsida</taxon>
        <taxon>Liliopsida</taxon>
        <taxon>Poales</taxon>
        <taxon>Poaceae</taxon>
        <taxon>PACMAD clade</taxon>
        <taxon>Panicoideae</taxon>
        <taxon>Andropogonodae</taxon>
        <taxon>Andropogoneae</taxon>
        <taxon>Sorghinae</taxon>
        <taxon>Sorghum</taxon>
    </lineage>
</organism>
<evidence type="ECO:0000313" key="1">
    <source>
        <dbReference type="EMBL" id="KAG0552124.1"/>
    </source>
</evidence>
<dbReference type="KEGG" id="sbi:8085283"/>
<evidence type="ECO:0000313" key="2">
    <source>
        <dbReference type="Proteomes" id="UP000807115"/>
    </source>
</evidence>
<protein>
    <submittedName>
        <fullName evidence="1">Uncharacterized protein</fullName>
    </submittedName>
</protein>
<reference evidence="1" key="2">
    <citation type="submission" date="2020-10" db="EMBL/GenBank/DDBJ databases">
        <authorList>
            <person name="Cooper E.A."/>
            <person name="Brenton Z.W."/>
            <person name="Flinn B.S."/>
            <person name="Jenkins J."/>
            <person name="Shu S."/>
            <person name="Flowers D."/>
            <person name="Luo F."/>
            <person name="Wang Y."/>
            <person name="Xia P."/>
            <person name="Barry K."/>
            <person name="Daum C."/>
            <person name="Lipzen A."/>
            <person name="Yoshinaga Y."/>
            <person name="Schmutz J."/>
            <person name="Saski C."/>
            <person name="Vermerris W."/>
            <person name="Kresovich S."/>
        </authorList>
    </citation>
    <scope>NUCLEOTIDE SEQUENCE</scope>
</reference>
<dbReference type="OrthoDB" id="419598at2759"/>
<proteinExistence type="predicted"/>
<dbReference type="AlphaFoldDB" id="A0A921S5Z4"/>
<comment type="caution">
    <text evidence="1">The sequence shown here is derived from an EMBL/GenBank/DDBJ whole genome shotgun (WGS) entry which is preliminary data.</text>
</comment>
<accession>A0A921S5Z4</accession>
<dbReference type="Gramene" id="EER95253">
    <property type="protein sequence ID" value="EER95253"/>
    <property type="gene ID" value="SORBI_3001G452300"/>
</dbReference>
<reference evidence="1" key="1">
    <citation type="journal article" date="2019" name="BMC Genomics">
        <title>A new reference genome for Sorghum bicolor reveals high levels of sequence similarity between sweet and grain genotypes: implications for the genetics of sugar metabolism.</title>
        <authorList>
            <person name="Cooper E.A."/>
            <person name="Brenton Z.W."/>
            <person name="Flinn B.S."/>
            <person name="Jenkins J."/>
            <person name="Shu S."/>
            <person name="Flowers D."/>
            <person name="Luo F."/>
            <person name="Wang Y."/>
            <person name="Xia P."/>
            <person name="Barry K."/>
            <person name="Daum C."/>
            <person name="Lipzen A."/>
            <person name="Yoshinaga Y."/>
            <person name="Schmutz J."/>
            <person name="Saski C."/>
            <person name="Vermerris W."/>
            <person name="Kresovich S."/>
        </authorList>
    </citation>
    <scope>NUCLEOTIDE SEQUENCE</scope>
</reference>
<gene>
    <name evidence="1" type="ORF">BDA96_01G482000</name>
</gene>
<dbReference type="Proteomes" id="UP000807115">
    <property type="component" value="Chromosome 1"/>
</dbReference>
<dbReference type="EMBL" id="CM027680">
    <property type="protein sequence ID" value="KAG0552124.1"/>
    <property type="molecule type" value="Genomic_DNA"/>
</dbReference>
<sequence length="189" mass="20622">MLEKYMIIAKNGHVVVEKYIAEQFGSWASFRPQYMIGSSNNKDCEEWFFDSNNNNQQPVTPFNPVVFSSLPAAVHDRLQQQQGLRGVVLRQDRTEPAGADPGERDAQLTNIAHVRDLSRMLSLSVEKPGAALGKIFNCVSDRAVTLSGMNKLCAAGAGVEIVLNDPAAAGVDDKKAFPFGRSATCTSNY</sequence>